<evidence type="ECO:0000259" key="6">
    <source>
        <dbReference type="SMART" id="SM00291"/>
    </source>
</evidence>
<sequence length="297" mass="33003">MYPTPLISALLSNKVKRDDVVDEVVRTLVLSGANVRMTVPSTFYNALATACYGANPGTINFFIDRGGFPNFADPISGILPIHFAAASGIANFQTIFLPYRGDMMATDNHAKNCLHWAAQFGNSRTVDYILSRWQSQPNRSRAVARAEIDGWTPLCWAVCPLESGICYPMRSERKDHVKTVRILLQHGASPTTEFHRGEEILTPLDLAQRCDAGNKIISLLREHLDPESQSFSEPISKHIRKYTTHHGICNLCLNCIVGKLYTCSACPDYDLCSKCYPVADSLHNQDILKDTRSIPSA</sequence>
<accession>A0A1L9V726</accession>
<dbReference type="Pfam" id="PF00569">
    <property type="entry name" value="ZZ"/>
    <property type="match status" value="1"/>
</dbReference>
<dbReference type="PANTHER" id="PTHR24189:SF50">
    <property type="entry name" value="ANKYRIN REPEAT AND SOCS BOX PROTEIN 2"/>
    <property type="match status" value="1"/>
</dbReference>
<dbReference type="EMBL" id="KV878915">
    <property type="protein sequence ID" value="OJJ79715.1"/>
    <property type="molecule type" value="Genomic_DNA"/>
</dbReference>
<evidence type="ECO:0000256" key="1">
    <source>
        <dbReference type="ARBA" id="ARBA00022723"/>
    </source>
</evidence>
<evidence type="ECO:0000313" key="8">
    <source>
        <dbReference type="Proteomes" id="UP000184300"/>
    </source>
</evidence>
<dbReference type="STRING" id="1160497.A0A1L9V726"/>
<keyword evidence="2" id="KW-0677">Repeat</keyword>
<dbReference type="InterPro" id="IPR000433">
    <property type="entry name" value="Znf_ZZ"/>
</dbReference>
<dbReference type="InterPro" id="IPR002110">
    <property type="entry name" value="Ankyrin_rpt"/>
</dbReference>
<dbReference type="SMART" id="SM00291">
    <property type="entry name" value="ZnF_ZZ"/>
    <property type="match status" value="1"/>
</dbReference>
<evidence type="ECO:0000256" key="5">
    <source>
        <dbReference type="ARBA" id="ARBA00023043"/>
    </source>
</evidence>
<dbReference type="VEuPathDB" id="FungiDB:ASPGLDRAFT_52240"/>
<evidence type="ECO:0000256" key="3">
    <source>
        <dbReference type="ARBA" id="ARBA00022771"/>
    </source>
</evidence>
<protein>
    <recommendedName>
        <fullName evidence="6">ZZ-type domain-containing protein</fullName>
    </recommendedName>
</protein>
<dbReference type="SUPFAM" id="SSF57850">
    <property type="entry name" value="RING/U-box"/>
    <property type="match status" value="1"/>
</dbReference>
<keyword evidence="4" id="KW-0862">Zinc</keyword>
<dbReference type="Pfam" id="PF12796">
    <property type="entry name" value="Ank_2"/>
    <property type="match status" value="1"/>
</dbReference>
<feature type="domain" description="ZZ-type" evidence="6">
    <location>
        <begin position="243"/>
        <end position="285"/>
    </location>
</feature>
<dbReference type="InterPro" id="IPR043145">
    <property type="entry name" value="Znf_ZZ_sf"/>
</dbReference>
<dbReference type="InterPro" id="IPR036770">
    <property type="entry name" value="Ankyrin_rpt-contain_sf"/>
</dbReference>
<name>A0A1L9V726_ASPGL</name>
<proteinExistence type="predicted"/>
<evidence type="ECO:0000256" key="4">
    <source>
        <dbReference type="ARBA" id="ARBA00022833"/>
    </source>
</evidence>
<keyword evidence="8" id="KW-1185">Reference proteome</keyword>
<dbReference type="Gene3D" id="1.25.40.20">
    <property type="entry name" value="Ankyrin repeat-containing domain"/>
    <property type="match status" value="1"/>
</dbReference>
<dbReference type="RefSeq" id="XP_022396413.1">
    <property type="nucleotide sequence ID" value="XM_022547710.1"/>
</dbReference>
<dbReference type="Proteomes" id="UP000184300">
    <property type="component" value="Unassembled WGS sequence"/>
</dbReference>
<evidence type="ECO:0000313" key="7">
    <source>
        <dbReference type="EMBL" id="OJJ79715.1"/>
    </source>
</evidence>
<dbReference type="SUPFAM" id="SSF48403">
    <property type="entry name" value="Ankyrin repeat"/>
    <property type="match status" value="1"/>
</dbReference>
<dbReference type="CDD" id="cd02249">
    <property type="entry name" value="ZZ"/>
    <property type="match status" value="1"/>
</dbReference>
<dbReference type="PANTHER" id="PTHR24189">
    <property type="entry name" value="MYOTROPHIN"/>
    <property type="match status" value="1"/>
</dbReference>
<dbReference type="AlphaFoldDB" id="A0A1L9V726"/>
<dbReference type="GO" id="GO:0008270">
    <property type="term" value="F:zinc ion binding"/>
    <property type="evidence" value="ECO:0007669"/>
    <property type="project" value="UniProtKB-KW"/>
</dbReference>
<reference evidence="8" key="1">
    <citation type="journal article" date="2017" name="Genome Biol.">
        <title>Comparative genomics reveals high biological diversity and specific adaptations in the industrially and medically important fungal genus Aspergillus.</title>
        <authorList>
            <person name="de Vries R.P."/>
            <person name="Riley R."/>
            <person name="Wiebenga A."/>
            <person name="Aguilar-Osorio G."/>
            <person name="Amillis S."/>
            <person name="Uchima C.A."/>
            <person name="Anderluh G."/>
            <person name="Asadollahi M."/>
            <person name="Askin M."/>
            <person name="Barry K."/>
            <person name="Battaglia E."/>
            <person name="Bayram O."/>
            <person name="Benocci T."/>
            <person name="Braus-Stromeyer S.A."/>
            <person name="Caldana C."/>
            <person name="Canovas D."/>
            <person name="Cerqueira G.C."/>
            <person name="Chen F."/>
            <person name="Chen W."/>
            <person name="Choi C."/>
            <person name="Clum A."/>
            <person name="Dos Santos R.A."/>
            <person name="Damasio A.R."/>
            <person name="Diallinas G."/>
            <person name="Emri T."/>
            <person name="Fekete E."/>
            <person name="Flipphi M."/>
            <person name="Freyberg S."/>
            <person name="Gallo A."/>
            <person name="Gournas C."/>
            <person name="Habgood R."/>
            <person name="Hainaut M."/>
            <person name="Harispe M.L."/>
            <person name="Henrissat B."/>
            <person name="Hilden K.S."/>
            <person name="Hope R."/>
            <person name="Hossain A."/>
            <person name="Karabika E."/>
            <person name="Karaffa L."/>
            <person name="Karanyi Z."/>
            <person name="Krasevec N."/>
            <person name="Kuo A."/>
            <person name="Kusch H."/>
            <person name="LaButti K."/>
            <person name="Lagendijk E.L."/>
            <person name="Lapidus A."/>
            <person name="Levasseur A."/>
            <person name="Lindquist E."/>
            <person name="Lipzen A."/>
            <person name="Logrieco A.F."/>
            <person name="MacCabe A."/>
            <person name="Maekelae M.R."/>
            <person name="Malavazi I."/>
            <person name="Melin P."/>
            <person name="Meyer V."/>
            <person name="Mielnichuk N."/>
            <person name="Miskei M."/>
            <person name="Molnar A.P."/>
            <person name="Mule G."/>
            <person name="Ngan C.Y."/>
            <person name="Orejas M."/>
            <person name="Orosz E."/>
            <person name="Ouedraogo J.P."/>
            <person name="Overkamp K.M."/>
            <person name="Park H.-S."/>
            <person name="Perrone G."/>
            <person name="Piumi F."/>
            <person name="Punt P.J."/>
            <person name="Ram A.F."/>
            <person name="Ramon A."/>
            <person name="Rauscher S."/>
            <person name="Record E."/>
            <person name="Riano-Pachon D.M."/>
            <person name="Robert V."/>
            <person name="Roehrig J."/>
            <person name="Ruller R."/>
            <person name="Salamov A."/>
            <person name="Salih N.S."/>
            <person name="Samson R.A."/>
            <person name="Sandor E."/>
            <person name="Sanguinetti M."/>
            <person name="Schuetze T."/>
            <person name="Sepcic K."/>
            <person name="Shelest E."/>
            <person name="Sherlock G."/>
            <person name="Sophianopoulou V."/>
            <person name="Squina F.M."/>
            <person name="Sun H."/>
            <person name="Susca A."/>
            <person name="Todd R.B."/>
            <person name="Tsang A."/>
            <person name="Unkles S.E."/>
            <person name="van de Wiele N."/>
            <person name="van Rossen-Uffink D."/>
            <person name="Oliveira J.V."/>
            <person name="Vesth T.C."/>
            <person name="Visser J."/>
            <person name="Yu J.-H."/>
            <person name="Zhou M."/>
            <person name="Andersen M.R."/>
            <person name="Archer D.B."/>
            <person name="Baker S.E."/>
            <person name="Benoit I."/>
            <person name="Brakhage A.A."/>
            <person name="Braus G.H."/>
            <person name="Fischer R."/>
            <person name="Frisvad J.C."/>
            <person name="Goldman G.H."/>
            <person name="Houbraken J."/>
            <person name="Oakley B."/>
            <person name="Pocsi I."/>
            <person name="Scazzocchio C."/>
            <person name="Seiboth B."/>
            <person name="vanKuyk P.A."/>
            <person name="Wortman J."/>
            <person name="Dyer P.S."/>
            <person name="Grigoriev I.V."/>
        </authorList>
    </citation>
    <scope>NUCLEOTIDE SEQUENCE [LARGE SCALE GENOMIC DNA]</scope>
    <source>
        <strain evidence="8">CBS 516.65</strain>
    </source>
</reference>
<dbReference type="InterPro" id="IPR050745">
    <property type="entry name" value="Multifunctional_regulatory"/>
</dbReference>
<dbReference type="GeneID" id="34463971"/>
<gene>
    <name evidence="7" type="ORF">ASPGLDRAFT_52240</name>
</gene>
<dbReference type="Gene3D" id="3.30.60.90">
    <property type="match status" value="1"/>
</dbReference>
<keyword evidence="1" id="KW-0479">Metal-binding</keyword>
<organism evidence="7 8">
    <name type="scientific">Aspergillus glaucus CBS 516.65</name>
    <dbReference type="NCBI Taxonomy" id="1160497"/>
    <lineage>
        <taxon>Eukaryota</taxon>
        <taxon>Fungi</taxon>
        <taxon>Dikarya</taxon>
        <taxon>Ascomycota</taxon>
        <taxon>Pezizomycotina</taxon>
        <taxon>Eurotiomycetes</taxon>
        <taxon>Eurotiomycetidae</taxon>
        <taxon>Eurotiales</taxon>
        <taxon>Aspergillaceae</taxon>
        <taxon>Aspergillus</taxon>
        <taxon>Aspergillus subgen. Aspergillus</taxon>
    </lineage>
</organism>
<dbReference type="SMART" id="SM00248">
    <property type="entry name" value="ANK"/>
    <property type="match status" value="4"/>
</dbReference>
<keyword evidence="5" id="KW-0040">ANK repeat</keyword>
<keyword evidence="3" id="KW-0863">Zinc-finger</keyword>
<evidence type="ECO:0000256" key="2">
    <source>
        <dbReference type="ARBA" id="ARBA00022737"/>
    </source>
</evidence>
<dbReference type="OrthoDB" id="341259at2759"/>